<evidence type="ECO:0000256" key="1">
    <source>
        <dbReference type="ARBA" id="ARBA00004141"/>
    </source>
</evidence>
<gene>
    <name evidence="7" type="ORF">FD06_GL000072</name>
</gene>
<evidence type="ECO:0000313" key="8">
    <source>
        <dbReference type="Proteomes" id="UP000052012"/>
    </source>
</evidence>
<dbReference type="STRING" id="1423781.FD06_GL000072"/>
<reference evidence="7 8" key="1">
    <citation type="journal article" date="2015" name="Genome Announc.">
        <title>Expanding the biotechnology potential of lactobacilli through comparative genomics of 213 strains and associated genera.</title>
        <authorList>
            <person name="Sun Z."/>
            <person name="Harris H.M."/>
            <person name="McCann A."/>
            <person name="Guo C."/>
            <person name="Argimon S."/>
            <person name="Zhang W."/>
            <person name="Yang X."/>
            <person name="Jeffery I.B."/>
            <person name="Cooney J.C."/>
            <person name="Kagawa T.F."/>
            <person name="Liu W."/>
            <person name="Song Y."/>
            <person name="Salvetti E."/>
            <person name="Wrobel A."/>
            <person name="Rasinkangas P."/>
            <person name="Parkhill J."/>
            <person name="Rea M.C."/>
            <person name="O'Sullivan O."/>
            <person name="Ritari J."/>
            <person name="Douillard F.P."/>
            <person name="Paul Ross R."/>
            <person name="Yang R."/>
            <person name="Briner A.E."/>
            <person name="Felis G.E."/>
            <person name="de Vos W.M."/>
            <person name="Barrangou R."/>
            <person name="Klaenhammer T.R."/>
            <person name="Caufield P.W."/>
            <person name="Cui Y."/>
            <person name="Zhang H."/>
            <person name="O'Toole P.W."/>
        </authorList>
    </citation>
    <scope>NUCLEOTIDE SEQUENCE [LARGE SCALE GENOMIC DNA]</scope>
    <source>
        <strain evidence="7 8">DSM 23829</strain>
    </source>
</reference>
<evidence type="ECO:0000313" key="7">
    <source>
        <dbReference type="EMBL" id="KRM69906.1"/>
    </source>
</evidence>
<evidence type="ECO:0000256" key="2">
    <source>
        <dbReference type="ARBA" id="ARBA00022448"/>
    </source>
</evidence>
<dbReference type="GO" id="GO:0015171">
    <property type="term" value="F:amino acid transmembrane transporter activity"/>
    <property type="evidence" value="ECO:0007669"/>
    <property type="project" value="TreeGrafter"/>
</dbReference>
<accession>A0A0R2AU48</accession>
<feature type="transmembrane region" description="Helical" evidence="6">
    <location>
        <begin position="382"/>
        <end position="401"/>
    </location>
</feature>
<dbReference type="PATRIC" id="fig|1423781.4.peg.74"/>
<dbReference type="Proteomes" id="UP000052012">
    <property type="component" value="Unassembled WGS sequence"/>
</dbReference>
<keyword evidence="4 6" id="KW-1133">Transmembrane helix</keyword>
<dbReference type="AlphaFoldDB" id="A0A0R2AU48"/>
<organism evidence="7 8">
    <name type="scientific">Apilactobacillus ozensis DSM 23829 = JCM 17196</name>
    <dbReference type="NCBI Taxonomy" id="1423781"/>
    <lineage>
        <taxon>Bacteria</taxon>
        <taxon>Bacillati</taxon>
        <taxon>Bacillota</taxon>
        <taxon>Bacilli</taxon>
        <taxon>Lactobacillales</taxon>
        <taxon>Lactobacillaceae</taxon>
        <taxon>Apilactobacillus</taxon>
    </lineage>
</organism>
<feature type="transmembrane region" description="Helical" evidence="6">
    <location>
        <begin position="62"/>
        <end position="84"/>
    </location>
</feature>
<feature type="transmembrane region" description="Helical" evidence="6">
    <location>
        <begin position="440"/>
        <end position="461"/>
    </location>
</feature>
<proteinExistence type="predicted"/>
<feature type="transmembrane region" description="Helical" evidence="6">
    <location>
        <begin position="36"/>
        <end position="56"/>
    </location>
</feature>
<feature type="transmembrane region" description="Helical" evidence="6">
    <location>
        <begin position="306"/>
        <end position="328"/>
    </location>
</feature>
<dbReference type="PANTHER" id="PTHR43243:SF4">
    <property type="entry name" value="CATIONIC AMINO ACID TRANSPORTER 4"/>
    <property type="match status" value="1"/>
</dbReference>
<evidence type="ECO:0000256" key="6">
    <source>
        <dbReference type="SAM" id="Phobius"/>
    </source>
</evidence>
<keyword evidence="5 6" id="KW-0472">Membrane</keyword>
<dbReference type="PIRSF" id="PIRSF006060">
    <property type="entry name" value="AA_transporter"/>
    <property type="match status" value="1"/>
</dbReference>
<dbReference type="OrthoDB" id="9762947at2"/>
<feature type="transmembrane region" description="Helical" evidence="6">
    <location>
        <begin position="358"/>
        <end position="376"/>
    </location>
</feature>
<sequence>MGKISGIVSRMNQKESLDNYLARDNQLERTLTAKDLIMLGVGAVIGTGIFILPGTVSAQHTGPGIIISFILATLVCSTSALCYAEFSSALPIAGSAYSYGSVVFGELTGWILGWALVLEYMLSVAAVSSGWSAYFQSLLSGFGIHIPKALTGFYDPSHGTYFNLFAVLIVLLIAWILSFGLKSSVRINSIIVVIKIAIIILFVIVGFFYVKPSNWTPFLPFGTSGIFKGASLVFFAYLGFDCVSSSAAEVKNPKRNMPIGIFGTLIICTALYILVSIVLTGMVHYSRLDVSDPVAFALQVVGQGKLSGIISLGALAGMFTMMVTMIYSSSRLIYSIGRDGLLPKFLGKINSKNNIPKHSVIIVTIIIAFMGGFVSLSKLASLVNIGTLIAFTFISLGVIPLRKRKDIDNKDGFKVPLYPILPIVSTLLCLGLMTQLPAETWIIAIVWFIIGLVIYFGYGISHSKLNVNNKK</sequence>
<evidence type="ECO:0000256" key="3">
    <source>
        <dbReference type="ARBA" id="ARBA00022692"/>
    </source>
</evidence>
<feature type="transmembrane region" description="Helical" evidence="6">
    <location>
        <begin position="221"/>
        <end position="240"/>
    </location>
</feature>
<keyword evidence="2" id="KW-0813">Transport</keyword>
<keyword evidence="8" id="KW-1185">Reference proteome</keyword>
<dbReference type="InterPro" id="IPR002293">
    <property type="entry name" value="AA/rel_permease1"/>
</dbReference>
<dbReference type="Pfam" id="PF13520">
    <property type="entry name" value="AA_permease_2"/>
    <property type="match status" value="1"/>
</dbReference>
<comment type="subcellular location">
    <subcellularLocation>
        <location evidence="1">Membrane</location>
        <topology evidence="1">Multi-pass membrane protein</topology>
    </subcellularLocation>
</comment>
<feature type="transmembrane region" description="Helical" evidence="6">
    <location>
        <begin position="160"/>
        <end position="178"/>
    </location>
</feature>
<feature type="transmembrane region" description="Helical" evidence="6">
    <location>
        <begin position="190"/>
        <end position="209"/>
    </location>
</feature>
<dbReference type="PANTHER" id="PTHR43243">
    <property type="entry name" value="INNER MEMBRANE TRANSPORTER YGJI-RELATED"/>
    <property type="match status" value="1"/>
</dbReference>
<dbReference type="GO" id="GO:0016020">
    <property type="term" value="C:membrane"/>
    <property type="evidence" value="ECO:0007669"/>
    <property type="project" value="UniProtKB-SubCell"/>
</dbReference>
<feature type="transmembrane region" description="Helical" evidence="6">
    <location>
        <begin position="413"/>
        <end position="434"/>
    </location>
</feature>
<name>A0A0R2AU48_9LACO</name>
<protein>
    <submittedName>
        <fullName evidence="7">Amino acid permease</fullName>
    </submittedName>
</protein>
<comment type="caution">
    <text evidence="7">The sequence shown here is derived from an EMBL/GenBank/DDBJ whole genome shotgun (WGS) entry which is preliminary data.</text>
</comment>
<feature type="transmembrane region" description="Helical" evidence="6">
    <location>
        <begin position="96"/>
        <end position="117"/>
    </location>
</feature>
<evidence type="ECO:0000256" key="4">
    <source>
        <dbReference type="ARBA" id="ARBA00022989"/>
    </source>
</evidence>
<evidence type="ECO:0000256" key="5">
    <source>
        <dbReference type="ARBA" id="ARBA00023136"/>
    </source>
</evidence>
<dbReference type="EMBL" id="AYYQ01000001">
    <property type="protein sequence ID" value="KRM69906.1"/>
    <property type="molecule type" value="Genomic_DNA"/>
</dbReference>
<dbReference type="Gene3D" id="1.20.1740.10">
    <property type="entry name" value="Amino acid/polyamine transporter I"/>
    <property type="match status" value="1"/>
</dbReference>
<feature type="transmembrane region" description="Helical" evidence="6">
    <location>
        <begin position="261"/>
        <end position="286"/>
    </location>
</feature>
<keyword evidence="3 6" id="KW-0812">Transmembrane</keyword>
<dbReference type="RefSeq" id="WP_054657331.1">
    <property type="nucleotide sequence ID" value="NZ_AYYQ01000001.1"/>
</dbReference>